<accession>A0A850R5V4</accession>
<dbReference type="Gene3D" id="3.40.50.720">
    <property type="entry name" value="NAD(P)-binding Rossmann-like Domain"/>
    <property type="match status" value="2"/>
</dbReference>
<gene>
    <name evidence="7" type="ORF">HU830_01790</name>
</gene>
<dbReference type="Pfam" id="PF00389">
    <property type="entry name" value="2-Hacid_dh"/>
    <property type="match status" value="1"/>
</dbReference>
<comment type="similarity">
    <text evidence="1 4">Belongs to the D-isomer specific 2-hydroxyacid dehydrogenase family.</text>
</comment>
<keyword evidence="8" id="KW-1185">Reference proteome</keyword>
<evidence type="ECO:0000256" key="1">
    <source>
        <dbReference type="ARBA" id="ARBA00005854"/>
    </source>
</evidence>
<dbReference type="SUPFAM" id="SSF52283">
    <property type="entry name" value="Formate/glycerate dehydrogenase catalytic domain-like"/>
    <property type="match status" value="1"/>
</dbReference>
<dbReference type="RefSeq" id="WP_176942085.1">
    <property type="nucleotide sequence ID" value="NZ_JABZEC010000001.1"/>
</dbReference>
<evidence type="ECO:0000259" key="6">
    <source>
        <dbReference type="Pfam" id="PF02826"/>
    </source>
</evidence>
<feature type="domain" description="D-isomer specific 2-hydroxyacid dehydrogenase NAD-binding" evidence="6">
    <location>
        <begin position="106"/>
        <end position="284"/>
    </location>
</feature>
<dbReference type="GO" id="GO:0030267">
    <property type="term" value="F:glyoxylate reductase (NADPH) activity"/>
    <property type="evidence" value="ECO:0007669"/>
    <property type="project" value="TreeGrafter"/>
</dbReference>
<keyword evidence="3" id="KW-0520">NAD</keyword>
<keyword evidence="2 4" id="KW-0560">Oxidoreductase</keyword>
<dbReference type="GO" id="GO:0051287">
    <property type="term" value="F:NAD binding"/>
    <property type="evidence" value="ECO:0007669"/>
    <property type="project" value="InterPro"/>
</dbReference>
<sequence length="317" mass="34618">MKPKVLVTGIIPEKGLTQLRAECEVFYQPEIETRAWVLKHLSEYDGLLLAGMSADPELLAAGSNLKIVTTNGVGFDHVDLGFAQQQGIIITNCPQSVQKPTAEMTLALLLATVRRLHFYDQALRQQQWLDVSQAEYMGMSLQDRVLGIYGLGRIGSQVAQLAQALGMKVIYHQRHPLTTGQEQEQKVHYVDFSTLVRQADVLTLHAPAVPETTGIIDALVFDQMKPTAYLINTARGALVKQEDLIKALQQGKIAGAGLDVFEDEPHLPAALTKLDNVVLTPHAGTGTLAARTAIAQEASQNLIAYLCQGKILHQVQA</sequence>
<feature type="domain" description="D-isomer specific 2-hydroxyacid dehydrogenase catalytic" evidence="5">
    <location>
        <begin position="5"/>
        <end position="315"/>
    </location>
</feature>
<evidence type="ECO:0000313" key="7">
    <source>
        <dbReference type="EMBL" id="NVY95925.1"/>
    </source>
</evidence>
<dbReference type="Pfam" id="PF02826">
    <property type="entry name" value="2-Hacid_dh_C"/>
    <property type="match status" value="1"/>
</dbReference>
<dbReference type="InterPro" id="IPR036291">
    <property type="entry name" value="NAD(P)-bd_dom_sf"/>
</dbReference>
<dbReference type="PANTHER" id="PTHR10996">
    <property type="entry name" value="2-HYDROXYACID DEHYDROGENASE-RELATED"/>
    <property type="match status" value="1"/>
</dbReference>
<name>A0A850R5V4_9LACO</name>
<dbReference type="InterPro" id="IPR006140">
    <property type="entry name" value="D-isomer_DH_NAD-bd"/>
</dbReference>
<dbReference type="SUPFAM" id="SSF51735">
    <property type="entry name" value="NAD(P)-binding Rossmann-fold domains"/>
    <property type="match status" value="1"/>
</dbReference>
<dbReference type="InterPro" id="IPR050223">
    <property type="entry name" value="D-isomer_2-hydroxyacid_DH"/>
</dbReference>
<evidence type="ECO:0000256" key="4">
    <source>
        <dbReference type="RuleBase" id="RU003719"/>
    </source>
</evidence>
<dbReference type="GO" id="GO:0016618">
    <property type="term" value="F:hydroxypyruvate reductase [NAD(P)H] activity"/>
    <property type="evidence" value="ECO:0007669"/>
    <property type="project" value="TreeGrafter"/>
</dbReference>
<proteinExistence type="inferred from homology"/>
<dbReference type="PANTHER" id="PTHR10996:SF178">
    <property type="entry name" value="2-HYDROXYACID DEHYDROGENASE YGL185C-RELATED"/>
    <property type="match status" value="1"/>
</dbReference>
<dbReference type="AlphaFoldDB" id="A0A850R5V4"/>
<dbReference type="EMBL" id="JABZEC010000001">
    <property type="protein sequence ID" value="NVY95925.1"/>
    <property type="molecule type" value="Genomic_DNA"/>
</dbReference>
<dbReference type="GO" id="GO:0005829">
    <property type="term" value="C:cytosol"/>
    <property type="evidence" value="ECO:0007669"/>
    <property type="project" value="TreeGrafter"/>
</dbReference>
<protein>
    <submittedName>
        <fullName evidence="7">Dihydrofolate reductase</fullName>
    </submittedName>
</protein>
<evidence type="ECO:0000256" key="3">
    <source>
        <dbReference type="ARBA" id="ARBA00023027"/>
    </source>
</evidence>
<dbReference type="InterPro" id="IPR029753">
    <property type="entry name" value="D-isomer_DH_CS"/>
</dbReference>
<reference evidence="7 8" key="1">
    <citation type="submission" date="2020-06" db="EMBL/GenBank/DDBJ databases">
        <authorList>
            <person name="Kang J."/>
        </authorList>
    </citation>
    <scope>NUCLEOTIDE SEQUENCE [LARGE SCALE GENOMIC DNA]</scope>
    <source>
        <strain evidence="7 8">DCY120</strain>
    </source>
</reference>
<evidence type="ECO:0000313" key="8">
    <source>
        <dbReference type="Proteomes" id="UP000563523"/>
    </source>
</evidence>
<organism evidence="7 8">
    <name type="scientific">Bombilactobacillus apium</name>
    <dbReference type="NCBI Taxonomy" id="2675299"/>
    <lineage>
        <taxon>Bacteria</taxon>
        <taxon>Bacillati</taxon>
        <taxon>Bacillota</taxon>
        <taxon>Bacilli</taxon>
        <taxon>Lactobacillales</taxon>
        <taxon>Lactobacillaceae</taxon>
        <taxon>Bombilactobacillus</taxon>
    </lineage>
</organism>
<comment type="caution">
    <text evidence="7">The sequence shown here is derived from an EMBL/GenBank/DDBJ whole genome shotgun (WGS) entry which is preliminary data.</text>
</comment>
<dbReference type="PROSITE" id="PS00670">
    <property type="entry name" value="D_2_HYDROXYACID_DH_2"/>
    <property type="match status" value="1"/>
</dbReference>
<dbReference type="InterPro" id="IPR006139">
    <property type="entry name" value="D-isomer_2_OHA_DH_cat_dom"/>
</dbReference>
<dbReference type="Proteomes" id="UP000563523">
    <property type="component" value="Unassembled WGS sequence"/>
</dbReference>
<evidence type="ECO:0000259" key="5">
    <source>
        <dbReference type="Pfam" id="PF00389"/>
    </source>
</evidence>
<dbReference type="FunFam" id="3.40.50.720:FF:000203">
    <property type="entry name" value="D-3-phosphoglycerate dehydrogenase (SerA)"/>
    <property type="match status" value="1"/>
</dbReference>
<evidence type="ECO:0000256" key="2">
    <source>
        <dbReference type="ARBA" id="ARBA00023002"/>
    </source>
</evidence>